<gene>
    <name evidence="2" type="ORF">N7452_007395</name>
</gene>
<evidence type="ECO:0000313" key="3">
    <source>
        <dbReference type="Proteomes" id="UP001147695"/>
    </source>
</evidence>
<name>A0A9W9UER7_PENBR</name>
<evidence type="ECO:0000256" key="1">
    <source>
        <dbReference type="SAM" id="SignalP"/>
    </source>
</evidence>
<proteinExistence type="predicted"/>
<reference evidence="2" key="1">
    <citation type="submission" date="2022-12" db="EMBL/GenBank/DDBJ databases">
        <authorList>
            <person name="Petersen C."/>
        </authorList>
    </citation>
    <scope>NUCLEOTIDE SEQUENCE</scope>
    <source>
        <strain evidence="2">IBT 35673</strain>
    </source>
</reference>
<dbReference type="AlphaFoldDB" id="A0A9W9UER7"/>
<dbReference type="EMBL" id="JAPZBQ010000004">
    <property type="protein sequence ID" value="KAJ5334992.1"/>
    <property type="molecule type" value="Genomic_DNA"/>
</dbReference>
<feature type="signal peptide" evidence="1">
    <location>
        <begin position="1"/>
        <end position="18"/>
    </location>
</feature>
<dbReference type="Proteomes" id="UP001147695">
    <property type="component" value="Unassembled WGS sequence"/>
</dbReference>
<reference evidence="2" key="2">
    <citation type="journal article" date="2023" name="IMA Fungus">
        <title>Comparative genomic study of the Penicillium genus elucidates a diverse pangenome and 15 lateral gene transfer events.</title>
        <authorList>
            <person name="Petersen C."/>
            <person name="Sorensen T."/>
            <person name="Nielsen M.R."/>
            <person name="Sondergaard T.E."/>
            <person name="Sorensen J.L."/>
            <person name="Fitzpatrick D.A."/>
            <person name="Frisvad J.C."/>
            <person name="Nielsen K.L."/>
        </authorList>
    </citation>
    <scope>NUCLEOTIDE SEQUENCE</scope>
    <source>
        <strain evidence="2">IBT 35673</strain>
    </source>
</reference>
<sequence>MQFTIASVSLLLAGLASATPYSTSSASPSSSASLTPTSQPYTYTPYSASFPPTSVLISRFSAIPSASWSSIEAAGTSQAASVLLNTKNFECVYKNNGCNWFKNDYSSGESDCGKSVYEAGQEFDDGSFILAVSATGDEDCKSAAGSQCCAVLDKDSCSTGQKYLDRFEICEGTMTIFPFSQKARVM</sequence>
<keyword evidence="1" id="KW-0732">Signal</keyword>
<accession>A0A9W9UER7</accession>
<protein>
    <submittedName>
        <fullName evidence="2">Uncharacterized protein</fullName>
    </submittedName>
</protein>
<organism evidence="2 3">
    <name type="scientific">Penicillium brevicompactum</name>
    <dbReference type="NCBI Taxonomy" id="5074"/>
    <lineage>
        <taxon>Eukaryota</taxon>
        <taxon>Fungi</taxon>
        <taxon>Dikarya</taxon>
        <taxon>Ascomycota</taxon>
        <taxon>Pezizomycotina</taxon>
        <taxon>Eurotiomycetes</taxon>
        <taxon>Eurotiomycetidae</taxon>
        <taxon>Eurotiales</taxon>
        <taxon>Aspergillaceae</taxon>
        <taxon>Penicillium</taxon>
    </lineage>
</organism>
<evidence type="ECO:0000313" key="2">
    <source>
        <dbReference type="EMBL" id="KAJ5334992.1"/>
    </source>
</evidence>
<comment type="caution">
    <text evidence="2">The sequence shown here is derived from an EMBL/GenBank/DDBJ whole genome shotgun (WGS) entry which is preliminary data.</text>
</comment>
<feature type="chain" id="PRO_5040906428" evidence="1">
    <location>
        <begin position="19"/>
        <end position="186"/>
    </location>
</feature>